<dbReference type="Pfam" id="PF07593">
    <property type="entry name" value="UnbV_ASPIC"/>
    <property type="match status" value="1"/>
</dbReference>
<dbReference type="PANTHER" id="PTHR16026">
    <property type="entry name" value="CARTILAGE ACIDIC PROTEIN 1"/>
    <property type="match status" value="1"/>
</dbReference>
<name>A0A1H0ZSX1_9ACTN</name>
<evidence type="ECO:0000313" key="2">
    <source>
        <dbReference type="EMBL" id="SDQ30126.1"/>
    </source>
</evidence>
<dbReference type="EMBL" id="FNKK01000002">
    <property type="protein sequence ID" value="SDQ30126.1"/>
    <property type="molecule type" value="Genomic_DNA"/>
</dbReference>
<sequence>MTKVTAWLRRQMAGVVALALMIAMFAIGRPTFASDADKAELAESYAFTPMTISLPGGAPEQTVRKVNQAYAHIEAWISSVGAAIAMNDLDGNQRDDDLIIVDPRTDRVIVTPVPGTESGRYRPFTLSYGSLPMNYTMAPMGVVPGDYNDDARIDLLVYWWGRTPTLHLQRPEATGLDAEAFEAVELVPNSGGPEYRGEVWNSNVATVADFDGDGRNDIFIGNYFPDGSPVLDHTVNGGVEMNDSMSKAVNGGMNYFFRGLGGGKYARLDNVLPADISGGWELGATSVDLDGDGLPELMLNNDFGPDHLLYNTSTPGRIQFSRVTGPYGFEIPKSKILGYDSFKGMGSDAADFNRDGIYDFFVSNITTPFGLQESNFHFISEAENRSDLRASFQHGVAPWRDLSAELRTAWSGWGWDPKIEDFDNDGELEIVQATGFIKGTVNRWAPLQELAASNDGVTSNPKSWPNISEGADIAGSQPLAFFAKGADGRYANLSEQLGLDAPIPSRGIATGDANGDGLIDFAVARQFDAPVFYLNTGKQAGSFLGLRLQHDQPASDGPLPAAGSPVIGAEVTVTTPDGRTLIGRVDGGSGHSGKRAHAVHIGLGENVSGPLDVQLTWRDRTGELRKQTLRLTPGWHRLQLGSQAKEI</sequence>
<accession>A0A1H0ZSX1</accession>
<dbReference type="Proteomes" id="UP000217103">
    <property type="component" value="Unassembled WGS sequence"/>
</dbReference>
<dbReference type="InterPro" id="IPR028994">
    <property type="entry name" value="Integrin_alpha_N"/>
</dbReference>
<dbReference type="PANTHER" id="PTHR16026:SF0">
    <property type="entry name" value="CARTILAGE ACIDIC PROTEIN 1"/>
    <property type="match status" value="1"/>
</dbReference>
<dbReference type="AlphaFoldDB" id="A0A1H0ZSX1"/>
<reference evidence="2 3" key="1">
    <citation type="submission" date="2016-10" db="EMBL/GenBank/DDBJ databases">
        <authorList>
            <person name="de Groot N.N."/>
        </authorList>
    </citation>
    <scope>NUCLEOTIDE SEQUENCE [LARGE SCALE GENOMIC DNA]</scope>
    <source>
        <strain evidence="2 3">DSM 43794</strain>
    </source>
</reference>
<dbReference type="Gene3D" id="2.130.10.130">
    <property type="entry name" value="Integrin alpha, N-terminal"/>
    <property type="match status" value="1"/>
</dbReference>
<protein>
    <submittedName>
        <fullName evidence="2">Repeat domain-containing protein</fullName>
    </submittedName>
</protein>
<dbReference type="InterPro" id="IPR011519">
    <property type="entry name" value="UnbV_ASPIC"/>
</dbReference>
<feature type="domain" description="ASPIC/UnbV" evidence="1">
    <location>
        <begin position="567"/>
        <end position="621"/>
    </location>
</feature>
<organism evidence="2 3">
    <name type="scientific">Thermostaphylospora chromogena</name>
    <dbReference type="NCBI Taxonomy" id="35622"/>
    <lineage>
        <taxon>Bacteria</taxon>
        <taxon>Bacillati</taxon>
        <taxon>Actinomycetota</taxon>
        <taxon>Actinomycetes</taxon>
        <taxon>Streptosporangiales</taxon>
        <taxon>Thermomonosporaceae</taxon>
        <taxon>Thermostaphylospora</taxon>
    </lineage>
</organism>
<dbReference type="SUPFAM" id="SSF69318">
    <property type="entry name" value="Integrin alpha N-terminal domain"/>
    <property type="match status" value="1"/>
</dbReference>
<evidence type="ECO:0000259" key="1">
    <source>
        <dbReference type="Pfam" id="PF07593"/>
    </source>
</evidence>
<dbReference type="OrthoDB" id="9816120at2"/>
<dbReference type="RefSeq" id="WP_093256729.1">
    <property type="nucleotide sequence ID" value="NZ_FNKK01000002.1"/>
</dbReference>
<dbReference type="InterPro" id="IPR027039">
    <property type="entry name" value="Crtac1"/>
</dbReference>
<proteinExistence type="predicted"/>
<evidence type="ECO:0000313" key="3">
    <source>
        <dbReference type="Proteomes" id="UP000217103"/>
    </source>
</evidence>
<gene>
    <name evidence="2" type="ORF">SAMN04489764_0108</name>
</gene>
<dbReference type="STRING" id="35622.SAMN04489764_0108"/>
<keyword evidence="3" id="KW-1185">Reference proteome</keyword>